<evidence type="ECO:0000313" key="1">
    <source>
        <dbReference type="EMBL" id="HEC79537.1"/>
    </source>
</evidence>
<name>A0A9C9EPN3_UNCW3</name>
<protein>
    <submittedName>
        <fullName evidence="1">Uncharacterized protein</fullName>
    </submittedName>
</protein>
<accession>A0A9C9EPN3</accession>
<gene>
    <name evidence="1" type="ORF">ENI34_10445</name>
</gene>
<dbReference type="EMBL" id="DRIG01000107">
    <property type="protein sequence ID" value="HEC79537.1"/>
    <property type="molecule type" value="Genomic_DNA"/>
</dbReference>
<evidence type="ECO:0000313" key="2">
    <source>
        <dbReference type="Proteomes" id="UP000885826"/>
    </source>
</evidence>
<reference evidence="1" key="1">
    <citation type="journal article" date="2020" name="mSystems">
        <title>Genome- and Community-Level Interaction Insights into Carbon Utilization and Element Cycling Functions of Hydrothermarchaeota in Hydrothermal Sediment.</title>
        <authorList>
            <person name="Zhou Z."/>
            <person name="Liu Y."/>
            <person name="Xu W."/>
            <person name="Pan J."/>
            <person name="Luo Z.H."/>
            <person name="Li M."/>
        </authorList>
    </citation>
    <scope>NUCLEOTIDE SEQUENCE</scope>
    <source>
        <strain evidence="1">HyVt-388</strain>
    </source>
</reference>
<proteinExistence type="predicted"/>
<dbReference type="Proteomes" id="UP000885826">
    <property type="component" value="Unassembled WGS sequence"/>
</dbReference>
<comment type="caution">
    <text evidence="1">The sequence shown here is derived from an EMBL/GenBank/DDBJ whole genome shotgun (WGS) entry which is preliminary data.</text>
</comment>
<sequence>MTLIFFLIAVDSLPPLPILSDVLFPEPELWLKKIDNILTISGAAGDFYDGYYNLRFGNLNSSGYYKKGSDWFPSKQAGMKSSYSIPLTHLWVEPCFSGFFLDKVDYYEAVCPGLSFASTNPWSIISGRTEFDLWEINGMHHIEGKTKLNIFFDRLWFLPYFEINNFYINRGLKTDAAAKVHIRNLHLAIGSSISDAFPAPRLYLQYSIPGLKFSAGVNSGDVYKTLKERFTPNTPLKYRMAVPEENLRVGFELNISFEFLNQSLDITGTYNDWFNRLIIGKNFEIDYLEEVKEINIGIKLNDNLTFSRLKIVNGLRLDYNRADLEIPFMPEYLFCDSLSIEYGILNLCTEIKYLSRRNGLTQSLSPTMLVTPTIALQFRHFTLFTTISNATDYTDLLFDEYRLKGRQYAGGLKFHCKF</sequence>
<dbReference type="AlphaFoldDB" id="A0A9C9EPN3"/>
<organism evidence="1 2">
    <name type="scientific">candidate division WOR-3 bacterium</name>
    <dbReference type="NCBI Taxonomy" id="2052148"/>
    <lineage>
        <taxon>Bacteria</taxon>
        <taxon>Bacteria division WOR-3</taxon>
    </lineage>
</organism>